<proteinExistence type="predicted"/>
<keyword evidence="3" id="KW-1185">Reference proteome</keyword>
<name>A0ABV5CHF6_9SPHI</name>
<evidence type="ECO:0000313" key="2">
    <source>
        <dbReference type="EMBL" id="MFB5946778.1"/>
    </source>
</evidence>
<keyword evidence="1" id="KW-0812">Transmembrane</keyword>
<feature type="transmembrane region" description="Helical" evidence="1">
    <location>
        <begin position="156"/>
        <end position="178"/>
    </location>
</feature>
<organism evidence="2 3">
    <name type="scientific">Albibacterium profundi</name>
    <dbReference type="NCBI Taxonomy" id="3134906"/>
    <lineage>
        <taxon>Bacteria</taxon>
        <taxon>Pseudomonadati</taxon>
        <taxon>Bacteroidota</taxon>
        <taxon>Sphingobacteriia</taxon>
        <taxon>Sphingobacteriales</taxon>
        <taxon>Sphingobacteriaceae</taxon>
        <taxon>Albibacterium</taxon>
    </lineage>
</organism>
<feature type="transmembrane region" description="Helical" evidence="1">
    <location>
        <begin position="48"/>
        <end position="66"/>
    </location>
</feature>
<reference evidence="2 3" key="1">
    <citation type="submission" date="2024-04" db="EMBL/GenBank/DDBJ databases">
        <title>Albibacterium profundi sp. nov., isolated from sediment of the Challenger Deep of Mariana Trench.</title>
        <authorList>
            <person name="Wang Y."/>
        </authorList>
    </citation>
    <scope>NUCLEOTIDE SEQUENCE [LARGE SCALE GENOMIC DNA]</scope>
    <source>
        <strain evidence="2 3">RHL897</strain>
    </source>
</reference>
<protein>
    <submittedName>
        <fullName evidence="2">DUF4199 domain-containing protein</fullName>
    </submittedName>
</protein>
<evidence type="ECO:0000256" key="1">
    <source>
        <dbReference type="SAM" id="Phobius"/>
    </source>
</evidence>
<evidence type="ECO:0000313" key="3">
    <source>
        <dbReference type="Proteomes" id="UP001580928"/>
    </source>
</evidence>
<sequence length="198" mass="22279">MNSTSNNGVSATSLAVKYGIIWAAINIVIFLLVYYGVPQIMGTWKHSIIQFIVGIGLAIYFTLEIRKQIGGFWSFKEALANIFILFIIPTIVVYFFSIIFGKWIEPEYPAKITEISLNATTEMMESMTSDQEVIDETIAEMEKGLEKQFNPGFMDIIKSVAISALIYFVGALIWAAIFKRDRPVFIAQEPDNEGPVNE</sequence>
<keyword evidence="1" id="KW-0472">Membrane</keyword>
<dbReference type="RefSeq" id="WP_375558307.1">
    <property type="nucleotide sequence ID" value="NZ_JBBVGT010000003.1"/>
</dbReference>
<dbReference type="Pfam" id="PF13858">
    <property type="entry name" value="DUF4199"/>
    <property type="match status" value="1"/>
</dbReference>
<dbReference type="InterPro" id="IPR025250">
    <property type="entry name" value="DUF4199"/>
</dbReference>
<gene>
    <name evidence="2" type="ORF">WKR92_13170</name>
</gene>
<accession>A0ABV5CHF6</accession>
<feature type="transmembrane region" description="Helical" evidence="1">
    <location>
        <begin position="78"/>
        <end position="100"/>
    </location>
</feature>
<dbReference type="EMBL" id="JBBVGT010000003">
    <property type="protein sequence ID" value="MFB5946778.1"/>
    <property type="molecule type" value="Genomic_DNA"/>
</dbReference>
<keyword evidence="1" id="KW-1133">Transmembrane helix</keyword>
<comment type="caution">
    <text evidence="2">The sequence shown here is derived from an EMBL/GenBank/DDBJ whole genome shotgun (WGS) entry which is preliminary data.</text>
</comment>
<dbReference type="Proteomes" id="UP001580928">
    <property type="component" value="Unassembled WGS sequence"/>
</dbReference>
<feature type="transmembrane region" description="Helical" evidence="1">
    <location>
        <begin position="15"/>
        <end position="36"/>
    </location>
</feature>